<gene>
    <name evidence="1" type="ORF">O0S08_22115</name>
</gene>
<accession>A0ABY7HHP9</accession>
<proteinExistence type="predicted"/>
<evidence type="ECO:0000313" key="2">
    <source>
        <dbReference type="Proteomes" id="UP001164459"/>
    </source>
</evidence>
<reference evidence="1" key="1">
    <citation type="submission" date="2022-11" db="EMBL/GenBank/DDBJ databases">
        <title>Minimal conservation of predation-associated metabolite biosynthetic gene clusters underscores biosynthetic potential of Myxococcota including descriptions for ten novel species: Archangium lansinium sp. nov., Myxococcus landrumus sp. nov., Nannocystis bai.</title>
        <authorList>
            <person name="Ahearne A."/>
            <person name="Stevens C."/>
            <person name="Dowd S."/>
        </authorList>
    </citation>
    <scope>NUCLEOTIDE SEQUENCE</scope>
    <source>
        <strain evidence="1">Fl3</strain>
    </source>
</reference>
<dbReference type="Proteomes" id="UP001164459">
    <property type="component" value="Chromosome"/>
</dbReference>
<dbReference type="EMBL" id="CP114040">
    <property type="protein sequence ID" value="WAS98835.1"/>
    <property type="molecule type" value="Genomic_DNA"/>
</dbReference>
<name>A0ABY7HHP9_9BACT</name>
<protein>
    <submittedName>
        <fullName evidence="1">Uncharacterized protein</fullName>
    </submittedName>
</protein>
<keyword evidence="2" id="KW-1185">Reference proteome</keyword>
<dbReference type="RefSeq" id="WP_269041192.1">
    <property type="nucleotide sequence ID" value="NZ_CP114040.1"/>
</dbReference>
<sequence>MEDASAKIVEAQLRAPVAKAISRRYVDAGATLELVTPDRLSSPAWASFTSTGSGSFATVSR</sequence>
<organism evidence="1 2">
    <name type="scientific">Nannocystis punicea</name>
    <dbReference type="NCBI Taxonomy" id="2995304"/>
    <lineage>
        <taxon>Bacteria</taxon>
        <taxon>Pseudomonadati</taxon>
        <taxon>Myxococcota</taxon>
        <taxon>Polyangia</taxon>
        <taxon>Nannocystales</taxon>
        <taxon>Nannocystaceae</taxon>
        <taxon>Nannocystis</taxon>
    </lineage>
</organism>
<evidence type="ECO:0000313" key="1">
    <source>
        <dbReference type="EMBL" id="WAS98835.1"/>
    </source>
</evidence>